<name>A0A150QXQ8_SORCE</name>
<dbReference type="InterPro" id="IPR012337">
    <property type="entry name" value="RNaseH-like_sf"/>
</dbReference>
<dbReference type="InterPro" id="IPR036397">
    <property type="entry name" value="RNaseH_sf"/>
</dbReference>
<dbReference type="EMBL" id="JEMA01000241">
    <property type="protein sequence ID" value="KYF72725.1"/>
    <property type="molecule type" value="Genomic_DNA"/>
</dbReference>
<dbReference type="GO" id="GO:0003676">
    <property type="term" value="F:nucleic acid binding"/>
    <property type="evidence" value="ECO:0007669"/>
    <property type="project" value="InterPro"/>
</dbReference>
<comment type="caution">
    <text evidence="2">The sequence shown here is derived from an EMBL/GenBank/DDBJ whole genome shotgun (WGS) entry which is preliminary data.</text>
</comment>
<dbReference type="InterPro" id="IPR047655">
    <property type="entry name" value="Transpos_IS630-like"/>
</dbReference>
<dbReference type="Proteomes" id="UP000075260">
    <property type="component" value="Unassembled WGS sequence"/>
</dbReference>
<dbReference type="Gene3D" id="3.30.420.10">
    <property type="entry name" value="Ribonuclease H-like superfamily/Ribonuclease H"/>
    <property type="match status" value="1"/>
</dbReference>
<gene>
    <name evidence="2" type="ORF">BE15_32385</name>
</gene>
<dbReference type="InterPro" id="IPR038717">
    <property type="entry name" value="Tc1-like_DDE_dom"/>
</dbReference>
<organism evidence="2 3">
    <name type="scientific">Sorangium cellulosum</name>
    <name type="common">Polyangium cellulosum</name>
    <dbReference type="NCBI Taxonomy" id="56"/>
    <lineage>
        <taxon>Bacteria</taxon>
        <taxon>Pseudomonadati</taxon>
        <taxon>Myxococcota</taxon>
        <taxon>Polyangia</taxon>
        <taxon>Polyangiales</taxon>
        <taxon>Polyangiaceae</taxon>
        <taxon>Sorangium</taxon>
    </lineage>
</organism>
<reference evidence="2 3" key="1">
    <citation type="submission" date="2014-02" db="EMBL/GenBank/DDBJ databases">
        <title>The small core and large imbalanced accessory genome model reveals a collaborative survival strategy of Sorangium cellulosum strains in nature.</title>
        <authorList>
            <person name="Han K."/>
            <person name="Peng R."/>
            <person name="Blom J."/>
            <person name="Li Y.-Z."/>
        </authorList>
    </citation>
    <scope>NUCLEOTIDE SEQUENCE [LARGE SCALE GENOMIC DNA]</scope>
    <source>
        <strain evidence="2 3">So0008-312</strain>
    </source>
</reference>
<protein>
    <recommendedName>
        <fullName evidence="1">Tc1-like transposase DDE domain-containing protein</fullName>
    </recommendedName>
</protein>
<dbReference type="SUPFAM" id="SSF53098">
    <property type="entry name" value="Ribonuclease H-like"/>
    <property type="match status" value="1"/>
</dbReference>
<dbReference type="NCBIfam" id="NF033545">
    <property type="entry name" value="transpos_IS630"/>
    <property type="match status" value="1"/>
</dbReference>
<feature type="domain" description="Tc1-like transposase DDE" evidence="1">
    <location>
        <begin position="50"/>
        <end position="191"/>
    </location>
</feature>
<evidence type="ECO:0000313" key="2">
    <source>
        <dbReference type="EMBL" id="KYF72725.1"/>
    </source>
</evidence>
<proteinExistence type="predicted"/>
<dbReference type="Pfam" id="PF13358">
    <property type="entry name" value="DDE_3"/>
    <property type="match status" value="1"/>
</dbReference>
<evidence type="ECO:0000313" key="3">
    <source>
        <dbReference type="Proteomes" id="UP000075260"/>
    </source>
</evidence>
<accession>A0A150QXQ8</accession>
<dbReference type="AlphaFoldDB" id="A0A150QXQ8"/>
<sequence>MGRLLRALGARRKRPRPFVRCPWPKSRERRKIGAIRKLIRGLPRDEIAFYADEMDVDLNPRLGLGWMRRGRQKRVLTPGNNQKRYVAGALTIGSGKLTWAFGARKSSDLFIAALAALLRRYRRYRRLHVIVDNFGIHTSKKTRALVEATEGKRMLHFLPPYSPQYNRIERVWKQLHDNVTRNHRCATIDELVKEVDDCLQALSPYPRSTASLRPVLSSPVADSGSAI</sequence>
<evidence type="ECO:0000259" key="1">
    <source>
        <dbReference type="Pfam" id="PF13358"/>
    </source>
</evidence>